<dbReference type="RefSeq" id="WP_400186686.1">
    <property type="nucleotide sequence ID" value="NZ_JBGORX010000001.1"/>
</dbReference>
<comment type="caution">
    <text evidence="1">The sequence shown here is derived from an EMBL/GenBank/DDBJ whole genome shotgun (WGS) entry which is preliminary data.</text>
</comment>
<proteinExistence type="predicted"/>
<evidence type="ECO:0000313" key="1">
    <source>
        <dbReference type="EMBL" id="MFJ1267851.1"/>
    </source>
</evidence>
<accession>A0ABW8D7N1</accession>
<dbReference type="Proteomes" id="UP001615550">
    <property type="component" value="Unassembled WGS sequence"/>
</dbReference>
<organism evidence="1 2">
    <name type="scientific">Legionella lytica</name>
    <dbReference type="NCBI Taxonomy" id="96232"/>
    <lineage>
        <taxon>Bacteria</taxon>
        <taxon>Pseudomonadati</taxon>
        <taxon>Pseudomonadota</taxon>
        <taxon>Gammaproteobacteria</taxon>
        <taxon>Legionellales</taxon>
        <taxon>Legionellaceae</taxon>
        <taxon>Legionella</taxon>
    </lineage>
</organism>
<sequence length="80" mass="9398">MGCLAEVWESKFDIRFNCKKSAQKIILEFLLTYSKYDLKELSELLEVTPFCLNQVLNGKEYLSETVSSKMMDWLYIFIGN</sequence>
<dbReference type="EMBL" id="JBGORX010000001">
    <property type="protein sequence ID" value="MFJ1267851.1"/>
    <property type="molecule type" value="Genomic_DNA"/>
</dbReference>
<keyword evidence="2" id="KW-1185">Reference proteome</keyword>
<name>A0ABW8D7N1_9GAMM</name>
<gene>
    <name evidence="1" type="ORF">ACD661_04660</name>
</gene>
<reference evidence="1 2" key="1">
    <citation type="submission" date="2024-08" db="EMBL/GenBank/DDBJ databases">
        <title>Draft Genome Sequence of Legionella lytica strain DSB2004, Isolated From a Fire Sprinkler System.</title>
        <authorList>
            <person name="Everhart A.D."/>
            <person name="Kidane D.T."/>
            <person name="Farone A.L."/>
            <person name="Farone M.B."/>
        </authorList>
    </citation>
    <scope>NUCLEOTIDE SEQUENCE [LARGE SCALE GENOMIC DNA]</scope>
    <source>
        <strain evidence="1 2">DSB2004</strain>
    </source>
</reference>
<protein>
    <recommendedName>
        <fullName evidence="3">HTH cro/C1-type domain-containing protein</fullName>
    </recommendedName>
</protein>
<evidence type="ECO:0000313" key="2">
    <source>
        <dbReference type="Proteomes" id="UP001615550"/>
    </source>
</evidence>
<evidence type="ECO:0008006" key="3">
    <source>
        <dbReference type="Google" id="ProtNLM"/>
    </source>
</evidence>